<dbReference type="Proteomes" id="UP000324800">
    <property type="component" value="Unassembled WGS sequence"/>
</dbReference>
<evidence type="ECO:0000313" key="2">
    <source>
        <dbReference type="Proteomes" id="UP000324800"/>
    </source>
</evidence>
<dbReference type="AlphaFoldDB" id="A0A5J4U860"/>
<gene>
    <name evidence="1" type="ORF">EZS28_038049</name>
</gene>
<organism evidence="1 2">
    <name type="scientific">Streblomastix strix</name>
    <dbReference type="NCBI Taxonomy" id="222440"/>
    <lineage>
        <taxon>Eukaryota</taxon>
        <taxon>Metamonada</taxon>
        <taxon>Preaxostyla</taxon>
        <taxon>Oxymonadida</taxon>
        <taxon>Streblomastigidae</taxon>
        <taxon>Streblomastix</taxon>
    </lineage>
</organism>
<name>A0A5J4U860_9EUKA</name>
<accession>A0A5J4U860</accession>
<reference evidence="1 2" key="1">
    <citation type="submission" date="2019-03" db="EMBL/GenBank/DDBJ databases">
        <title>Single cell metagenomics reveals metabolic interactions within the superorganism composed of flagellate Streblomastix strix and complex community of Bacteroidetes bacteria on its surface.</title>
        <authorList>
            <person name="Treitli S.C."/>
            <person name="Kolisko M."/>
            <person name="Husnik F."/>
            <person name="Keeling P."/>
            <person name="Hampl V."/>
        </authorList>
    </citation>
    <scope>NUCLEOTIDE SEQUENCE [LARGE SCALE GENOMIC DNA]</scope>
    <source>
        <strain evidence="1">ST1C</strain>
    </source>
</reference>
<comment type="caution">
    <text evidence="1">The sequence shown here is derived from an EMBL/GenBank/DDBJ whole genome shotgun (WGS) entry which is preliminary data.</text>
</comment>
<evidence type="ECO:0000313" key="1">
    <source>
        <dbReference type="EMBL" id="KAA6366424.1"/>
    </source>
</evidence>
<protein>
    <submittedName>
        <fullName evidence="1">Uncharacterized protein</fullName>
    </submittedName>
</protein>
<dbReference type="EMBL" id="SNRW01019393">
    <property type="protein sequence ID" value="KAA6366424.1"/>
    <property type="molecule type" value="Genomic_DNA"/>
</dbReference>
<proteinExistence type="predicted"/>
<sequence length="96" mass="10925">MTCDNILAVLNKQLGRWAMKNMVFLLWRESLTKWVMVLANELLKRSVRLNMQGQHDQSFSTTILVCIPVMPFFYPASLALTGWANLCLSALTIYGS</sequence>